<keyword evidence="6" id="KW-0997">Cell inner membrane</keyword>
<evidence type="ECO:0000256" key="15">
    <source>
        <dbReference type="ARBA" id="ARBA00033028"/>
    </source>
</evidence>
<organism evidence="16 19">
    <name type="scientific">Microbulbifer hydrolyticus</name>
    <dbReference type="NCBI Taxonomy" id="48074"/>
    <lineage>
        <taxon>Bacteria</taxon>
        <taxon>Pseudomonadati</taxon>
        <taxon>Pseudomonadota</taxon>
        <taxon>Gammaproteobacteria</taxon>
        <taxon>Cellvibrionales</taxon>
        <taxon>Microbulbiferaceae</taxon>
        <taxon>Microbulbifer</taxon>
    </lineage>
</organism>
<evidence type="ECO:0000313" key="17">
    <source>
        <dbReference type="EMBL" id="QHQ40261.1"/>
    </source>
</evidence>
<dbReference type="EMBL" id="CP047491">
    <property type="protein sequence ID" value="QHQ40261.1"/>
    <property type="molecule type" value="Genomic_DNA"/>
</dbReference>
<accession>A0A6P1TEJ3</accession>
<keyword evidence="9" id="KW-1133">Transmembrane helix</keyword>
<reference evidence="17 18" key="1">
    <citation type="submission" date="2020-01" db="EMBL/GenBank/DDBJ databases">
        <title>The possibility of degradation of plastic by Microbulbifer hydrolyticus IRE-31.</title>
        <authorList>
            <person name="Liu L."/>
        </authorList>
    </citation>
    <scope>NUCLEOTIDE SEQUENCE [LARGE SCALE GENOMIC DNA]</scope>
    <source>
        <strain evidence="17 18">IRE-31</strain>
    </source>
</reference>
<dbReference type="EMBL" id="JACHHR010000003">
    <property type="protein sequence ID" value="MBB5212661.1"/>
    <property type="molecule type" value="Genomic_DNA"/>
</dbReference>
<evidence type="ECO:0000313" key="16">
    <source>
        <dbReference type="EMBL" id="MBB5212661.1"/>
    </source>
</evidence>
<evidence type="ECO:0000256" key="6">
    <source>
        <dbReference type="ARBA" id="ARBA00022519"/>
    </source>
</evidence>
<keyword evidence="11" id="KW-0472">Membrane</keyword>
<dbReference type="AlphaFoldDB" id="A0A6P1TEJ3"/>
<keyword evidence="8" id="KW-0442">Lipid degradation</keyword>
<evidence type="ECO:0000256" key="10">
    <source>
        <dbReference type="ARBA" id="ARBA00023098"/>
    </source>
</evidence>
<dbReference type="OrthoDB" id="5736034at2"/>
<dbReference type="RefSeq" id="WP_161859559.1">
    <property type="nucleotide sequence ID" value="NZ_CP047491.1"/>
</dbReference>
<evidence type="ECO:0000256" key="11">
    <source>
        <dbReference type="ARBA" id="ARBA00023136"/>
    </source>
</evidence>
<evidence type="ECO:0000256" key="12">
    <source>
        <dbReference type="ARBA" id="ARBA00023186"/>
    </source>
</evidence>
<keyword evidence="5" id="KW-1003">Cell membrane</keyword>
<evidence type="ECO:0000256" key="7">
    <source>
        <dbReference type="ARBA" id="ARBA00022692"/>
    </source>
</evidence>
<evidence type="ECO:0000256" key="1">
    <source>
        <dbReference type="ARBA" id="ARBA00003280"/>
    </source>
</evidence>
<evidence type="ECO:0000313" key="19">
    <source>
        <dbReference type="Proteomes" id="UP000563601"/>
    </source>
</evidence>
<evidence type="ECO:0000256" key="9">
    <source>
        <dbReference type="ARBA" id="ARBA00022989"/>
    </source>
</evidence>
<evidence type="ECO:0000256" key="8">
    <source>
        <dbReference type="ARBA" id="ARBA00022963"/>
    </source>
</evidence>
<comment type="function">
    <text evidence="1">May be involved in the folding of the extracellular lipase during its passage through the periplasm.</text>
</comment>
<dbReference type="GO" id="GO:0006457">
    <property type="term" value="P:protein folding"/>
    <property type="evidence" value="ECO:0007669"/>
    <property type="project" value="InterPro"/>
</dbReference>
<dbReference type="InterPro" id="IPR004961">
    <property type="entry name" value="Lipase_chaperone"/>
</dbReference>
<name>A0A6P1TEJ3_9GAMM</name>
<keyword evidence="18" id="KW-1185">Reference proteome</keyword>
<reference evidence="16 19" key="2">
    <citation type="submission" date="2020-08" db="EMBL/GenBank/DDBJ databases">
        <title>Genomic Encyclopedia of Type Strains, Phase IV (KMG-IV): sequencing the most valuable type-strain genomes for metagenomic binning, comparative biology and taxonomic classification.</title>
        <authorList>
            <person name="Goeker M."/>
        </authorList>
    </citation>
    <scope>NUCLEOTIDE SEQUENCE [LARGE SCALE GENOMIC DNA]</scope>
    <source>
        <strain evidence="16 19">DSM 11525</strain>
    </source>
</reference>
<dbReference type="GO" id="GO:0051082">
    <property type="term" value="F:unfolded protein binding"/>
    <property type="evidence" value="ECO:0007669"/>
    <property type="project" value="InterPro"/>
</dbReference>
<evidence type="ECO:0000256" key="14">
    <source>
        <dbReference type="ARBA" id="ARBA00031542"/>
    </source>
</evidence>
<comment type="subcellular location">
    <subcellularLocation>
        <location evidence="2">Cell inner membrane</location>
        <topology evidence="2">Single-pass membrane protein</topology>
        <orientation evidence="2">Periplasmic side</orientation>
    </subcellularLocation>
</comment>
<dbReference type="SUPFAM" id="SSF158855">
    <property type="entry name" value="Lipase chaperone-like"/>
    <property type="match status" value="1"/>
</dbReference>
<dbReference type="Proteomes" id="UP000464675">
    <property type="component" value="Chromosome"/>
</dbReference>
<protein>
    <recommendedName>
        <fullName evidence="4">Lipase chaperone</fullName>
    </recommendedName>
    <alternativeName>
        <fullName evidence="15">Lipase foldase</fullName>
    </alternativeName>
    <alternativeName>
        <fullName evidence="13">Lipase helper protein</fullName>
    </alternativeName>
    <alternativeName>
        <fullName evidence="14">Lipase modulator</fullName>
    </alternativeName>
</protein>
<keyword evidence="7" id="KW-0812">Transmembrane</keyword>
<comment type="similarity">
    <text evidence="3">Belongs to the lipase chaperone family.</text>
</comment>
<evidence type="ECO:0000256" key="5">
    <source>
        <dbReference type="ARBA" id="ARBA00022475"/>
    </source>
</evidence>
<dbReference type="Pfam" id="PF03280">
    <property type="entry name" value="Lipase_chap"/>
    <property type="match status" value="1"/>
</dbReference>
<evidence type="ECO:0000256" key="2">
    <source>
        <dbReference type="ARBA" id="ARBA00004383"/>
    </source>
</evidence>
<dbReference type="GO" id="GO:0016042">
    <property type="term" value="P:lipid catabolic process"/>
    <property type="evidence" value="ECO:0007669"/>
    <property type="project" value="UniProtKB-KW"/>
</dbReference>
<gene>
    <name evidence="17" type="ORF">GTQ55_15600</name>
    <name evidence="16" type="ORF">HNQ53_002886</name>
</gene>
<evidence type="ECO:0000256" key="3">
    <source>
        <dbReference type="ARBA" id="ARBA00010358"/>
    </source>
</evidence>
<keyword evidence="12" id="KW-0143">Chaperone</keyword>
<dbReference type="GO" id="GO:0005886">
    <property type="term" value="C:plasma membrane"/>
    <property type="evidence" value="ECO:0007669"/>
    <property type="project" value="UniProtKB-SubCell"/>
</dbReference>
<sequence length="234" mass="25868">MPQVPGKVGPEVSGLDALEIYDVLLTLNFSADNQLLVDRNTRAVLQMMYDQLGDPVDEQREENLQALLREALPQETAQQLLDLLQDYSAYTQAVDDLRRTQAASASSGAVDPLHHYDQVKALRRSYLNEEVASGMFAEEEAQLPYMVEAMAVTRDPNLSQEERAQKLAALQAEFNDTAIRMNSPLAAKVLEAKVARLRAEGASEAEIFAVRNEVLGSAEAQRLAEADQAEDVHQ</sequence>
<evidence type="ECO:0000256" key="4">
    <source>
        <dbReference type="ARBA" id="ARBA00019692"/>
    </source>
</evidence>
<evidence type="ECO:0000313" key="18">
    <source>
        <dbReference type="Proteomes" id="UP000464675"/>
    </source>
</evidence>
<keyword evidence="10" id="KW-0443">Lipid metabolism</keyword>
<dbReference type="Proteomes" id="UP000563601">
    <property type="component" value="Unassembled WGS sequence"/>
</dbReference>
<evidence type="ECO:0000256" key="13">
    <source>
        <dbReference type="ARBA" id="ARBA00030948"/>
    </source>
</evidence>
<proteinExistence type="inferred from homology"/>